<dbReference type="InterPro" id="IPR042100">
    <property type="entry name" value="Bug_dom1"/>
</dbReference>
<accession>A0A4R7NXG2</accession>
<evidence type="ECO:0000256" key="2">
    <source>
        <dbReference type="SAM" id="SignalP"/>
    </source>
</evidence>
<dbReference type="PANTHER" id="PTHR42928">
    <property type="entry name" value="TRICARBOXYLATE-BINDING PROTEIN"/>
    <property type="match status" value="1"/>
</dbReference>
<dbReference type="Gene3D" id="3.40.190.150">
    <property type="entry name" value="Bordetella uptake gene, domain 1"/>
    <property type="match status" value="1"/>
</dbReference>
<dbReference type="InterPro" id="IPR005064">
    <property type="entry name" value="BUG"/>
</dbReference>
<proteinExistence type="inferred from homology"/>
<dbReference type="PANTHER" id="PTHR42928:SF5">
    <property type="entry name" value="BLR1237 PROTEIN"/>
    <property type="match status" value="1"/>
</dbReference>
<evidence type="ECO:0000313" key="3">
    <source>
        <dbReference type="EMBL" id="TDU25220.1"/>
    </source>
</evidence>
<dbReference type="PIRSF" id="PIRSF017082">
    <property type="entry name" value="YflP"/>
    <property type="match status" value="1"/>
</dbReference>
<dbReference type="Gene3D" id="3.40.190.10">
    <property type="entry name" value="Periplasmic binding protein-like II"/>
    <property type="match status" value="1"/>
</dbReference>
<evidence type="ECO:0000313" key="4">
    <source>
        <dbReference type="Proteomes" id="UP000295380"/>
    </source>
</evidence>
<feature type="signal peptide" evidence="2">
    <location>
        <begin position="1"/>
        <end position="25"/>
    </location>
</feature>
<dbReference type="Pfam" id="PF03401">
    <property type="entry name" value="TctC"/>
    <property type="match status" value="1"/>
</dbReference>
<sequence length="327" mass="35805">MRQIRFKTLKTAALLGGLLSATTFAGLATAAGVEDFPDRNIQYIIPFGPGGESDISARLQQKYFQEITGQQLIIQYMAGGGGAVGWSQLNEMDGDGYTIMGTNLPHIILKPMGKDPGFKTEDLKNFYYFHYSPDALIVRNDSPYKTLDDLIAAAKKAPGSVTVSGSGTQSANDIANRRFESLADVKTTYIPFKGTGAAVTALLGGQVQAEWGYTTTAANHDDKVRMLAVAAEQRHPLFPDVPTFKELGYNMTGGAYRGMAVPKGTPEDVTLKLSGIFQQINQNPEFRKKMQDLGFVLIDVPYMKMADFMAKRRAEYEKVAREMGIID</sequence>
<protein>
    <submittedName>
        <fullName evidence="3">Tripartite-type tricarboxylate transporter receptor subunit TctC</fullName>
    </submittedName>
</protein>
<dbReference type="RefSeq" id="WP_133694323.1">
    <property type="nucleotide sequence ID" value="NZ_SOBR01000001.1"/>
</dbReference>
<feature type="chain" id="PRO_5020795820" evidence="2">
    <location>
        <begin position="26"/>
        <end position="327"/>
    </location>
</feature>
<dbReference type="SUPFAM" id="SSF53850">
    <property type="entry name" value="Periplasmic binding protein-like II"/>
    <property type="match status" value="1"/>
</dbReference>
<keyword evidence="4" id="KW-1185">Reference proteome</keyword>
<comment type="caution">
    <text evidence="3">The sequence shown here is derived from an EMBL/GenBank/DDBJ whole genome shotgun (WGS) entry which is preliminary data.</text>
</comment>
<comment type="similarity">
    <text evidence="1">Belongs to the UPF0065 (bug) family.</text>
</comment>
<dbReference type="OrthoDB" id="9780943at2"/>
<dbReference type="Proteomes" id="UP000295380">
    <property type="component" value="Unassembled WGS sequence"/>
</dbReference>
<evidence type="ECO:0000256" key="1">
    <source>
        <dbReference type="ARBA" id="ARBA00006987"/>
    </source>
</evidence>
<organism evidence="3 4">
    <name type="scientific">Chromohalobacter marismortui</name>
    <dbReference type="NCBI Taxonomy" id="42055"/>
    <lineage>
        <taxon>Bacteria</taxon>
        <taxon>Pseudomonadati</taxon>
        <taxon>Pseudomonadota</taxon>
        <taxon>Gammaproteobacteria</taxon>
        <taxon>Oceanospirillales</taxon>
        <taxon>Halomonadaceae</taxon>
        <taxon>Chromohalobacter</taxon>
    </lineage>
</organism>
<name>A0A4R7NXG2_9GAMM</name>
<dbReference type="EMBL" id="SOBR01000001">
    <property type="protein sequence ID" value="TDU25220.1"/>
    <property type="molecule type" value="Genomic_DNA"/>
</dbReference>
<keyword evidence="3" id="KW-0675">Receptor</keyword>
<keyword evidence="2" id="KW-0732">Signal</keyword>
<dbReference type="CDD" id="cd07012">
    <property type="entry name" value="PBP2_Bug_TTT"/>
    <property type="match status" value="1"/>
</dbReference>
<gene>
    <name evidence="3" type="ORF">C8E00_101614</name>
</gene>
<dbReference type="AlphaFoldDB" id="A0A4R7NXG2"/>
<reference evidence="3 4" key="1">
    <citation type="submission" date="2019-03" db="EMBL/GenBank/DDBJ databases">
        <title>Genomic Encyclopedia of Type Strains, Phase IV (KMG-IV): sequencing the most valuable type-strain genomes for metagenomic binning, comparative biology and taxonomic classification.</title>
        <authorList>
            <person name="Goeker M."/>
        </authorList>
    </citation>
    <scope>NUCLEOTIDE SEQUENCE [LARGE SCALE GENOMIC DNA]</scope>
    <source>
        <strain evidence="3 4">DSM 6770</strain>
    </source>
</reference>